<dbReference type="AlphaFoldDB" id="A0A1I5QU90"/>
<keyword evidence="3" id="KW-1185">Reference proteome</keyword>
<accession>A0A1I5QU90</accession>
<dbReference type="OrthoDB" id="7351979at2"/>
<organism evidence="2 3">
    <name type="scientific">Tranquillimonas alkanivorans</name>
    <dbReference type="NCBI Taxonomy" id="441119"/>
    <lineage>
        <taxon>Bacteria</taxon>
        <taxon>Pseudomonadati</taxon>
        <taxon>Pseudomonadota</taxon>
        <taxon>Alphaproteobacteria</taxon>
        <taxon>Rhodobacterales</taxon>
        <taxon>Roseobacteraceae</taxon>
        <taxon>Tranquillimonas</taxon>
    </lineage>
</organism>
<feature type="domain" description="DUF6314" evidence="1">
    <location>
        <begin position="8"/>
        <end position="137"/>
    </location>
</feature>
<dbReference type="InterPro" id="IPR045632">
    <property type="entry name" value="DUF6314"/>
</dbReference>
<protein>
    <recommendedName>
        <fullName evidence="1">DUF6314 domain-containing protein</fullName>
    </recommendedName>
</protein>
<dbReference type="RefSeq" id="WP_093421415.1">
    <property type="nucleotide sequence ID" value="NZ_FOXA01000007.1"/>
</dbReference>
<name>A0A1I5QU90_9RHOB</name>
<dbReference type="Proteomes" id="UP000199356">
    <property type="component" value="Unassembled WGS sequence"/>
</dbReference>
<gene>
    <name evidence="2" type="ORF">SAMN04488047_107113</name>
</gene>
<evidence type="ECO:0000259" key="1">
    <source>
        <dbReference type="Pfam" id="PF19834"/>
    </source>
</evidence>
<evidence type="ECO:0000313" key="3">
    <source>
        <dbReference type="Proteomes" id="UP000199356"/>
    </source>
</evidence>
<dbReference type="Pfam" id="PF19834">
    <property type="entry name" value="DUF6314"/>
    <property type="match status" value="1"/>
</dbReference>
<sequence>MTLRIEDFEGSWTLSRCIEDHRAGATGRLEGEAQVASGQGGHVYIESGTLRLPGQPPLTAERRYLWRPAPGGVAVHFDDGRFFHLMALDAPHATADHDCDPDRYEVRYDFSAWPQWRAVWEVRGPRKDYRLESLYRR</sequence>
<proteinExistence type="predicted"/>
<reference evidence="2 3" key="1">
    <citation type="submission" date="2016-10" db="EMBL/GenBank/DDBJ databases">
        <authorList>
            <person name="de Groot N.N."/>
        </authorList>
    </citation>
    <scope>NUCLEOTIDE SEQUENCE [LARGE SCALE GENOMIC DNA]</scope>
    <source>
        <strain evidence="2 3">DSM 19547</strain>
    </source>
</reference>
<dbReference type="EMBL" id="FOXA01000007">
    <property type="protein sequence ID" value="SFP49854.1"/>
    <property type="molecule type" value="Genomic_DNA"/>
</dbReference>
<evidence type="ECO:0000313" key="2">
    <source>
        <dbReference type="EMBL" id="SFP49854.1"/>
    </source>
</evidence>
<dbReference type="STRING" id="441119.SAMN04488047_107113"/>